<reference evidence="1" key="1">
    <citation type="submission" date="2021-08" db="EMBL/GenBank/DDBJ databases">
        <title>The first chromosome-level gecko genome reveals the dynamic sex chromosomes of Neotropical dwarf geckos (Sphaerodactylidae: Sphaerodactylus).</title>
        <authorList>
            <person name="Pinto B.J."/>
            <person name="Keating S.E."/>
            <person name="Gamble T."/>
        </authorList>
    </citation>
    <scope>NUCLEOTIDE SEQUENCE</scope>
    <source>
        <strain evidence="1">TG3544</strain>
    </source>
</reference>
<dbReference type="Proteomes" id="UP000827872">
    <property type="component" value="Linkage Group LG03"/>
</dbReference>
<keyword evidence="2" id="KW-1185">Reference proteome</keyword>
<evidence type="ECO:0000313" key="2">
    <source>
        <dbReference type="Proteomes" id="UP000827872"/>
    </source>
</evidence>
<organism evidence="1 2">
    <name type="scientific">Sphaerodactylus townsendi</name>
    <dbReference type="NCBI Taxonomy" id="933632"/>
    <lineage>
        <taxon>Eukaryota</taxon>
        <taxon>Metazoa</taxon>
        <taxon>Chordata</taxon>
        <taxon>Craniata</taxon>
        <taxon>Vertebrata</taxon>
        <taxon>Euteleostomi</taxon>
        <taxon>Lepidosauria</taxon>
        <taxon>Squamata</taxon>
        <taxon>Bifurcata</taxon>
        <taxon>Gekkota</taxon>
        <taxon>Sphaerodactylidae</taxon>
        <taxon>Sphaerodactylus</taxon>
    </lineage>
</organism>
<gene>
    <name evidence="1" type="ORF">K3G42_007521</name>
</gene>
<dbReference type="EMBL" id="CM037616">
    <property type="protein sequence ID" value="KAH7991587.1"/>
    <property type="molecule type" value="Genomic_DNA"/>
</dbReference>
<comment type="caution">
    <text evidence="1">The sequence shown here is derived from an EMBL/GenBank/DDBJ whole genome shotgun (WGS) entry which is preliminary data.</text>
</comment>
<protein>
    <submittedName>
        <fullName evidence="1">Uncharacterized protein</fullName>
    </submittedName>
</protein>
<proteinExistence type="predicted"/>
<sequence>MLMNAADLEILWSLVHEFPFSSLTFVPLLYILLKNPFDVSVFQKKLCFCGCMCVKQIRLFASEDQGPTCMLRSCVVAVATSVLSIRHVLGVLYLEFNFQRPNLDQKLCVF</sequence>
<evidence type="ECO:0000313" key="1">
    <source>
        <dbReference type="EMBL" id="KAH7991587.1"/>
    </source>
</evidence>
<name>A0ACB8EG52_9SAUR</name>
<accession>A0ACB8EG52</accession>